<keyword evidence="3" id="KW-1185">Reference proteome</keyword>
<comment type="caution">
    <text evidence="2">The sequence shown here is derived from an EMBL/GenBank/DDBJ whole genome shotgun (WGS) entry which is preliminary data.</text>
</comment>
<accession>A0A4R4FIU8</accession>
<dbReference type="Proteomes" id="UP000295710">
    <property type="component" value="Unassembled WGS sequence"/>
</dbReference>
<dbReference type="InterPro" id="IPR008577">
    <property type="entry name" value="DUF859"/>
</dbReference>
<feature type="domain" description="Baseplate structural protein Gp10 C-terminal" evidence="1">
    <location>
        <begin position="464"/>
        <end position="596"/>
    </location>
</feature>
<evidence type="ECO:0000259" key="1">
    <source>
        <dbReference type="Pfam" id="PF21939"/>
    </source>
</evidence>
<dbReference type="InterPro" id="IPR053827">
    <property type="entry name" value="Gp10_C"/>
</dbReference>
<proteinExistence type="predicted"/>
<dbReference type="SUPFAM" id="SSF49265">
    <property type="entry name" value="Fibronectin type III"/>
    <property type="match status" value="1"/>
</dbReference>
<evidence type="ECO:0000313" key="3">
    <source>
        <dbReference type="Proteomes" id="UP000295710"/>
    </source>
</evidence>
<organism evidence="2 3">
    <name type="scientific">Extibacter muris</name>
    <dbReference type="NCBI Taxonomy" id="1796622"/>
    <lineage>
        <taxon>Bacteria</taxon>
        <taxon>Bacillati</taxon>
        <taxon>Bacillota</taxon>
        <taxon>Clostridia</taxon>
        <taxon>Lachnospirales</taxon>
        <taxon>Lachnospiraceae</taxon>
        <taxon>Extibacter</taxon>
    </lineage>
</organism>
<dbReference type="Pfam" id="PF21939">
    <property type="entry name" value="Gp10_C"/>
    <property type="match status" value="1"/>
</dbReference>
<evidence type="ECO:0000313" key="2">
    <source>
        <dbReference type="EMBL" id="TDA23491.1"/>
    </source>
</evidence>
<dbReference type="Pfam" id="PF05895">
    <property type="entry name" value="DUF859"/>
    <property type="match status" value="1"/>
</dbReference>
<gene>
    <name evidence="2" type="ORF">E1963_01800</name>
</gene>
<name>A0A4R4FIU8_9FIRM</name>
<dbReference type="AlphaFoldDB" id="A0A4R4FIU8"/>
<protein>
    <recommendedName>
        <fullName evidence="1">Baseplate structural protein Gp10 C-terminal domain-containing protein</fullName>
    </recommendedName>
</protein>
<dbReference type="InterPro" id="IPR036116">
    <property type="entry name" value="FN3_sf"/>
</dbReference>
<sequence length="597" mass="65297">MIGNGPWIGTSGTTFTVPSLAPNTSYSVKIKVKRTDSGLETTSNAITVKTQPIASISNANLEFEIGKNLALTLIDYNLNASSLIFDVECDDNTWTSGLLSIASGINVQNVTLPLSNIADTLFSYCKTKNEMRFKISCGTTIDKTFYENISYGTAHIVDSNPIFTNYMYSNIDAATSSVLQNSSYIIENYGNMQVQISPSNQAHPKNQALIIGYITTVTNEKGEIKKQIITEFSTNNTLINLGTLSEAGDYKINIYAIDSRGNKSATISKAFYVLPYSRPAVSIALARINEFEKEIIIDFSTVYSKLKIGSINKNSPLTMKYRYAEVGKAFTNSYTTVTGITSKDISASDQLAAFVKNTAADPFIKNLEIEKSYNFEFVISDRITSITESFMVDKGIPIFMPCDNGKVTVGMLPDVNSNADFQVGTDIMATDTKGKKRLILEELDSINKDIVDEHSVLFKAIWLKFHPVGRIIIDITGLNPSELYGGTWELWGEGRVPVGVDPKSNEFSSSEIKGGENKHLLTSNELPPHNHGINKNFTFTVGGIGGSGSSGIPNGASGWGGYGNAHWTEIGTYNTGGGQAHNNMQSFITCYFWKRTK</sequence>
<dbReference type="RefSeq" id="WP_132274463.1">
    <property type="nucleotide sequence ID" value="NZ_JAOBST010000084.1"/>
</dbReference>
<dbReference type="EMBL" id="SMMX01000001">
    <property type="protein sequence ID" value="TDA23491.1"/>
    <property type="molecule type" value="Genomic_DNA"/>
</dbReference>
<reference evidence="2 3" key="1">
    <citation type="journal article" date="2016" name="Nat. Microbiol.">
        <title>The Mouse Intestinal Bacterial Collection (miBC) provides host-specific insight into cultured diversity and functional potential of the gut microbiota.</title>
        <authorList>
            <person name="Lagkouvardos I."/>
            <person name="Pukall R."/>
            <person name="Abt B."/>
            <person name="Foesel B.U."/>
            <person name="Meier-Kolthoff J.P."/>
            <person name="Kumar N."/>
            <person name="Bresciani A."/>
            <person name="Martinez I."/>
            <person name="Just S."/>
            <person name="Ziegler C."/>
            <person name="Brugiroux S."/>
            <person name="Garzetti D."/>
            <person name="Wenning M."/>
            <person name="Bui T.P."/>
            <person name="Wang J."/>
            <person name="Hugenholtz F."/>
            <person name="Plugge C.M."/>
            <person name="Peterson D.A."/>
            <person name="Hornef M.W."/>
            <person name="Baines J.F."/>
            <person name="Smidt H."/>
            <person name="Walter J."/>
            <person name="Kristiansen K."/>
            <person name="Nielsen H.B."/>
            <person name="Haller D."/>
            <person name="Overmann J."/>
            <person name="Stecher B."/>
            <person name="Clavel T."/>
        </authorList>
    </citation>
    <scope>NUCLEOTIDE SEQUENCE [LARGE SCALE GENOMIC DNA]</scope>
    <source>
        <strain evidence="2 3">DSM 28560</strain>
    </source>
</reference>